<dbReference type="Gene3D" id="3.40.50.1820">
    <property type="entry name" value="alpha/beta hydrolase"/>
    <property type="match status" value="1"/>
</dbReference>
<dbReference type="InterPro" id="IPR029058">
    <property type="entry name" value="AB_hydrolase_fold"/>
</dbReference>
<accession>A0ABD3UIZ9</accession>
<gene>
    <name evidence="2" type="ORF">ACJIZ3_011398</name>
</gene>
<reference evidence="2 3" key="1">
    <citation type="submission" date="2024-12" db="EMBL/GenBank/DDBJ databases">
        <title>The unique morphological basis and parallel evolutionary history of personate flowers in Penstemon.</title>
        <authorList>
            <person name="Depatie T.H."/>
            <person name="Wessinger C.A."/>
        </authorList>
    </citation>
    <scope>NUCLEOTIDE SEQUENCE [LARGE SCALE GENOMIC DNA]</scope>
    <source>
        <strain evidence="2">WTNN_2</strain>
        <tissue evidence="2">Leaf</tissue>
    </source>
</reference>
<comment type="caution">
    <text evidence="2">The sequence shown here is derived from an EMBL/GenBank/DDBJ whole genome shotgun (WGS) entry which is preliminary data.</text>
</comment>
<dbReference type="Proteomes" id="UP001634393">
    <property type="component" value="Unassembled WGS sequence"/>
</dbReference>
<evidence type="ECO:0000256" key="1">
    <source>
        <dbReference type="ARBA" id="ARBA00009431"/>
    </source>
</evidence>
<dbReference type="Pfam" id="PF00450">
    <property type="entry name" value="Peptidase_S10"/>
    <property type="match status" value="1"/>
</dbReference>
<dbReference type="InterPro" id="IPR001563">
    <property type="entry name" value="Peptidase_S10"/>
</dbReference>
<evidence type="ECO:0000313" key="2">
    <source>
        <dbReference type="EMBL" id="KAL3849516.1"/>
    </source>
</evidence>
<dbReference type="EMBL" id="JBJXBP010000001">
    <property type="protein sequence ID" value="KAL3849516.1"/>
    <property type="molecule type" value="Genomic_DNA"/>
</dbReference>
<dbReference type="AlphaFoldDB" id="A0ABD3UIZ9"/>
<evidence type="ECO:0000313" key="3">
    <source>
        <dbReference type="Proteomes" id="UP001634393"/>
    </source>
</evidence>
<organism evidence="2 3">
    <name type="scientific">Penstemon smallii</name>
    <dbReference type="NCBI Taxonomy" id="265156"/>
    <lineage>
        <taxon>Eukaryota</taxon>
        <taxon>Viridiplantae</taxon>
        <taxon>Streptophyta</taxon>
        <taxon>Embryophyta</taxon>
        <taxon>Tracheophyta</taxon>
        <taxon>Spermatophyta</taxon>
        <taxon>Magnoliopsida</taxon>
        <taxon>eudicotyledons</taxon>
        <taxon>Gunneridae</taxon>
        <taxon>Pentapetalae</taxon>
        <taxon>asterids</taxon>
        <taxon>lamiids</taxon>
        <taxon>Lamiales</taxon>
        <taxon>Plantaginaceae</taxon>
        <taxon>Cheloneae</taxon>
        <taxon>Penstemon</taxon>
    </lineage>
</organism>
<sequence length="181" mass="21810">MKQSFYMKGGFFIFISKQNNSIRKIAKYRDYLNFYLKYKIKRVKWSIYIPSQLTELHNKAPIYLISESWANDAQVRKALHIREGTKEEWVRLNQTVRDVAFDMDVATSVEYHLLLARKGYRGLVYSFKVVTLHIIDYMLILKWICKVLVNNRCTTFRPKEKLRVTNWIFKTLFMYLRFLGI</sequence>
<comment type="similarity">
    <text evidence="1">Belongs to the peptidase S10 family.</text>
</comment>
<protein>
    <submittedName>
        <fullName evidence="2">Uncharacterized protein</fullName>
    </submittedName>
</protein>
<name>A0ABD3UIZ9_9LAMI</name>
<keyword evidence="3" id="KW-1185">Reference proteome</keyword>
<proteinExistence type="inferred from homology"/>